<organism evidence="1 2">
    <name type="scientific">Allochromatium warmingii</name>
    <name type="common">Chromatium warmingii</name>
    <dbReference type="NCBI Taxonomy" id="61595"/>
    <lineage>
        <taxon>Bacteria</taxon>
        <taxon>Pseudomonadati</taxon>
        <taxon>Pseudomonadota</taxon>
        <taxon>Gammaproteobacteria</taxon>
        <taxon>Chromatiales</taxon>
        <taxon>Chromatiaceae</taxon>
        <taxon>Allochromatium</taxon>
    </lineage>
</organism>
<proteinExistence type="predicted"/>
<keyword evidence="2" id="KW-1185">Reference proteome</keyword>
<dbReference type="SUPFAM" id="SSF56059">
    <property type="entry name" value="Glutathione synthetase ATP-binding domain-like"/>
    <property type="match status" value="1"/>
</dbReference>
<dbReference type="RefSeq" id="WP_177169008.1">
    <property type="nucleotide sequence ID" value="NZ_FNOW01000016.1"/>
</dbReference>
<gene>
    <name evidence="1" type="ORF">SAMN05421644_11615</name>
</gene>
<reference evidence="2" key="1">
    <citation type="submission" date="2016-10" db="EMBL/GenBank/DDBJ databases">
        <authorList>
            <person name="Varghese N."/>
            <person name="Submissions S."/>
        </authorList>
    </citation>
    <scope>NUCLEOTIDE SEQUENCE [LARGE SCALE GENOMIC DNA]</scope>
    <source>
        <strain evidence="2">DSM 173</strain>
    </source>
</reference>
<accession>A0A1H3F354</accession>
<evidence type="ECO:0000313" key="1">
    <source>
        <dbReference type="EMBL" id="SDX85401.1"/>
    </source>
</evidence>
<name>A0A1H3F354_ALLWA</name>
<sequence>MHTYLGLAQLLRRTLAGEDLRPLGQMLLQCARTDPQDSAALLDAAILFEFQEQPALAAALRREALALGRHYRLPARHQPARVRVLALMAPGPIMANVPIECLLDNSDIDLELYYVTSQLPATVPAHDVLFVAIGESDANRPLLEAWAEPLRQWPRPVLNDPRRILDVARDRAAQRLQSQPRLLMPPTWRVERGQLEAWAGGTGVELADLGAGPWLVRPVDSHAGRGLQRVATRAALRDVLAQQTSRDYFISPFVDYRNADGRYRKYRVVLIHGTPFASHMAISEHWMIHYLNAGMDNDAAKRAEEAAWMMNFAADFAPRHAAAFAAIQAAFELEYLGIDCAELPDGRLLIFEVDPAMVVHDMDPIERYPYKPAAMQRVFAAFRRLLYEAGNSSPEKAQAAFESRFLPLKTRNTQKKPAV</sequence>
<dbReference type="EMBL" id="FNOW01000016">
    <property type="protein sequence ID" value="SDX85401.1"/>
    <property type="molecule type" value="Genomic_DNA"/>
</dbReference>
<protein>
    <recommendedName>
        <fullName evidence="3">Glutathione synthase/RimK-type ligase, ATP-grasp superfamily</fullName>
    </recommendedName>
</protein>
<evidence type="ECO:0008006" key="3">
    <source>
        <dbReference type="Google" id="ProtNLM"/>
    </source>
</evidence>
<evidence type="ECO:0000313" key="2">
    <source>
        <dbReference type="Proteomes" id="UP000198672"/>
    </source>
</evidence>
<dbReference type="AlphaFoldDB" id="A0A1H3F354"/>
<dbReference type="STRING" id="61595.SAMN05421644_11615"/>
<dbReference type="Proteomes" id="UP000198672">
    <property type="component" value="Unassembled WGS sequence"/>
</dbReference>